<keyword evidence="3" id="KW-1185">Reference proteome</keyword>
<dbReference type="EMBL" id="JBCGBO010000004">
    <property type="protein sequence ID" value="KAK9209490.1"/>
    <property type="molecule type" value="Genomic_DNA"/>
</dbReference>
<sequence length="84" mass="9612">MDIPIRLRCTTLKINNLGTLLLLLLLIKHPAVESTGFTEELIKFQSIDSYNCTFTHYLKSDYSMRTCKFKIAMVIVNLIVSSTK</sequence>
<evidence type="ECO:0000256" key="1">
    <source>
        <dbReference type="SAM" id="SignalP"/>
    </source>
</evidence>
<feature type="chain" id="PRO_5043046448" evidence="1">
    <location>
        <begin position="35"/>
        <end position="84"/>
    </location>
</feature>
<reference evidence="2 3" key="1">
    <citation type="submission" date="2024-05" db="EMBL/GenBank/DDBJ databases">
        <title>Haplotype-resolved chromosome-level genome assembly of Huyou (Citrus changshanensis).</title>
        <authorList>
            <person name="Miao C."/>
            <person name="Chen W."/>
            <person name="Wu Y."/>
            <person name="Wang L."/>
            <person name="Zhao S."/>
            <person name="Grierson D."/>
            <person name="Xu C."/>
            <person name="Chen K."/>
        </authorList>
    </citation>
    <scope>NUCLEOTIDE SEQUENCE [LARGE SCALE GENOMIC DNA]</scope>
    <source>
        <strain evidence="2">01-14</strain>
        <tissue evidence="2">Leaf</tissue>
    </source>
</reference>
<comment type="caution">
    <text evidence="2">The sequence shown here is derived from an EMBL/GenBank/DDBJ whole genome shotgun (WGS) entry which is preliminary data.</text>
</comment>
<evidence type="ECO:0000313" key="3">
    <source>
        <dbReference type="Proteomes" id="UP001428341"/>
    </source>
</evidence>
<organism evidence="2 3">
    <name type="scientific">Citrus x changshan-huyou</name>
    <dbReference type="NCBI Taxonomy" id="2935761"/>
    <lineage>
        <taxon>Eukaryota</taxon>
        <taxon>Viridiplantae</taxon>
        <taxon>Streptophyta</taxon>
        <taxon>Embryophyta</taxon>
        <taxon>Tracheophyta</taxon>
        <taxon>Spermatophyta</taxon>
        <taxon>Magnoliopsida</taxon>
        <taxon>eudicotyledons</taxon>
        <taxon>Gunneridae</taxon>
        <taxon>Pentapetalae</taxon>
        <taxon>rosids</taxon>
        <taxon>malvids</taxon>
        <taxon>Sapindales</taxon>
        <taxon>Rutaceae</taxon>
        <taxon>Aurantioideae</taxon>
        <taxon>Citrus</taxon>
    </lineage>
</organism>
<name>A0AAP0MFI3_9ROSI</name>
<dbReference type="AlphaFoldDB" id="A0AAP0MFI3"/>
<dbReference type="Proteomes" id="UP001428341">
    <property type="component" value="Unassembled WGS sequence"/>
</dbReference>
<proteinExistence type="predicted"/>
<gene>
    <name evidence="2" type="ORF">WN944_001856</name>
</gene>
<accession>A0AAP0MFI3</accession>
<evidence type="ECO:0000313" key="2">
    <source>
        <dbReference type="EMBL" id="KAK9209490.1"/>
    </source>
</evidence>
<protein>
    <submittedName>
        <fullName evidence="2">Uncharacterized protein</fullName>
    </submittedName>
</protein>
<feature type="signal peptide" evidence="1">
    <location>
        <begin position="1"/>
        <end position="34"/>
    </location>
</feature>
<keyword evidence="1" id="KW-0732">Signal</keyword>